<dbReference type="EMBL" id="LR031568">
    <property type="protein sequence ID" value="VDC62299.1"/>
    <property type="molecule type" value="Genomic_DNA"/>
</dbReference>
<protein>
    <submittedName>
        <fullName evidence="1">Uncharacterized protein</fullName>
    </submittedName>
</protein>
<proteinExistence type="predicted"/>
<organism evidence="1">
    <name type="scientific">Brassica campestris</name>
    <name type="common">Field mustard</name>
    <dbReference type="NCBI Taxonomy" id="3711"/>
    <lineage>
        <taxon>Eukaryota</taxon>
        <taxon>Viridiplantae</taxon>
        <taxon>Streptophyta</taxon>
        <taxon>Embryophyta</taxon>
        <taxon>Tracheophyta</taxon>
        <taxon>Spermatophyta</taxon>
        <taxon>Magnoliopsida</taxon>
        <taxon>eudicotyledons</taxon>
        <taxon>Gunneridae</taxon>
        <taxon>Pentapetalae</taxon>
        <taxon>rosids</taxon>
        <taxon>malvids</taxon>
        <taxon>Brassicales</taxon>
        <taxon>Brassicaceae</taxon>
        <taxon>Brassiceae</taxon>
        <taxon>Brassica</taxon>
    </lineage>
</organism>
<sequence>MLCVNCVAAVAVVRMGMCFEAFSELFSGGSLSLRADHRRDQNY</sequence>
<accession>A0A3P5Y4K6</accession>
<dbReference type="AlphaFoldDB" id="A0A3P5Y4K6"/>
<evidence type="ECO:0000313" key="1">
    <source>
        <dbReference type="EMBL" id="VDC62299.1"/>
    </source>
</evidence>
<gene>
    <name evidence="1" type="ORF">BRAA09T39910Z</name>
</gene>
<reference evidence="1" key="1">
    <citation type="submission" date="2018-11" db="EMBL/GenBank/DDBJ databases">
        <authorList>
            <consortium name="Genoscope - CEA"/>
            <person name="William W."/>
        </authorList>
    </citation>
    <scope>NUCLEOTIDE SEQUENCE</scope>
</reference>
<name>A0A3P5Y4K6_BRACM</name>